<name>A0ABT4JSB1_9GAMM</name>
<dbReference type="RefSeq" id="WP_269123187.1">
    <property type="nucleotide sequence ID" value="NZ_JAPUBN010000011.1"/>
</dbReference>
<dbReference type="SUPFAM" id="SSF53613">
    <property type="entry name" value="Ribokinase-like"/>
    <property type="match status" value="1"/>
</dbReference>
<gene>
    <name evidence="1" type="ORF">O1D97_04465</name>
</gene>
<dbReference type="InterPro" id="IPR029056">
    <property type="entry name" value="Ribokinase-like"/>
</dbReference>
<proteinExistence type="predicted"/>
<comment type="caution">
    <text evidence="1">The sequence shown here is derived from an EMBL/GenBank/DDBJ whole genome shotgun (WGS) entry which is preliminary data.</text>
</comment>
<evidence type="ECO:0000313" key="1">
    <source>
        <dbReference type="EMBL" id="MCZ2720917.1"/>
    </source>
</evidence>
<organism evidence="1 2">
    <name type="scientific">Marinomonas phaeophyticola</name>
    <dbReference type="NCBI Taxonomy" id="3004091"/>
    <lineage>
        <taxon>Bacteria</taxon>
        <taxon>Pseudomonadati</taxon>
        <taxon>Pseudomonadota</taxon>
        <taxon>Gammaproteobacteria</taxon>
        <taxon>Oceanospirillales</taxon>
        <taxon>Oceanospirillaceae</taxon>
        <taxon>Marinomonas</taxon>
    </lineage>
</organism>
<evidence type="ECO:0000313" key="2">
    <source>
        <dbReference type="Proteomes" id="UP001149719"/>
    </source>
</evidence>
<dbReference type="Gene3D" id="3.40.1190.20">
    <property type="match status" value="1"/>
</dbReference>
<evidence type="ECO:0008006" key="3">
    <source>
        <dbReference type="Google" id="ProtNLM"/>
    </source>
</evidence>
<dbReference type="EMBL" id="JAPUBN010000011">
    <property type="protein sequence ID" value="MCZ2720917.1"/>
    <property type="molecule type" value="Genomic_DNA"/>
</dbReference>
<protein>
    <recommendedName>
        <fullName evidence="3">Sugar kinase</fullName>
    </recommendedName>
</protein>
<keyword evidence="2" id="KW-1185">Reference proteome</keyword>
<sequence length="153" mass="17068">MEIIAKELSHVDCMALGEVMLRLDPGVDRIRKTDQFRVWEGGGEYNVIQGLSSCFGHKTGIITALVDNEVGHLIAGLVQRAGVSTDWIEWKEHDGIGRSVRNGMYFMERGFGERGAKAVMDRGHTPISQLTVKDIDWDALFAKAKPRWFHVGG</sequence>
<dbReference type="Proteomes" id="UP001149719">
    <property type="component" value="Unassembled WGS sequence"/>
</dbReference>
<accession>A0ABT4JSB1</accession>
<reference evidence="1" key="1">
    <citation type="submission" date="2022-12" db="EMBL/GenBank/DDBJ databases">
        <title>Marinomonas 15G1-11 sp. nov, isolated from marine algae.</title>
        <authorList>
            <person name="Butt M."/>
            <person name="Choi D.G."/>
            <person name="Kim J.M."/>
            <person name="Lee J.K."/>
            <person name="Baek J.H."/>
            <person name="Jeon C.O."/>
        </authorList>
    </citation>
    <scope>NUCLEOTIDE SEQUENCE</scope>
    <source>
        <strain evidence="1">15G1-11</strain>
    </source>
</reference>